<gene>
    <name evidence="1" type="ORF">SDC9_178658</name>
</gene>
<dbReference type="AlphaFoldDB" id="A0A645H4C5"/>
<evidence type="ECO:0000313" key="1">
    <source>
        <dbReference type="EMBL" id="MPN31184.1"/>
    </source>
</evidence>
<comment type="caution">
    <text evidence="1">The sequence shown here is derived from an EMBL/GenBank/DDBJ whole genome shotgun (WGS) entry which is preliminary data.</text>
</comment>
<evidence type="ECO:0008006" key="2">
    <source>
        <dbReference type="Google" id="ProtNLM"/>
    </source>
</evidence>
<reference evidence="1" key="1">
    <citation type="submission" date="2019-08" db="EMBL/GenBank/DDBJ databases">
        <authorList>
            <person name="Kucharzyk K."/>
            <person name="Murdoch R.W."/>
            <person name="Higgins S."/>
            <person name="Loffler F."/>
        </authorList>
    </citation>
    <scope>NUCLEOTIDE SEQUENCE</scope>
</reference>
<organism evidence="1">
    <name type="scientific">bioreactor metagenome</name>
    <dbReference type="NCBI Taxonomy" id="1076179"/>
    <lineage>
        <taxon>unclassified sequences</taxon>
        <taxon>metagenomes</taxon>
        <taxon>ecological metagenomes</taxon>
    </lineage>
</organism>
<proteinExistence type="predicted"/>
<accession>A0A645H4C5</accession>
<name>A0A645H4C5_9ZZZZ</name>
<protein>
    <recommendedName>
        <fullName evidence="2">Phage tail protein</fullName>
    </recommendedName>
</protein>
<sequence>METVIEGIGIPKFRGNDLRVPFQHGNRWIKKHFDSKKVILSMWIKGTDRADLDQNIDAFLTAIGTPGLHTLVRTLRSGETRLAQAELCSEIHFVRKNPGYAKFALELELPDPFFYALGKTTDVRTISSSPFVWLHATAGSAPATDMVITLEGPLSNPVLRNRNNDVWIQYVGTIASGKAVVLDTKHFTCLQGADNMISIVKHGGDAYWMILDAGDNSMELETDTIGGKVTLSYYPAYF</sequence>
<dbReference type="EMBL" id="VSSQ01082627">
    <property type="protein sequence ID" value="MPN31184.1"/>
    <property type="molecule type" value="Genomic_DNA"/>
</dbReference>